<keyword evidence="3" id="KW-1185">Reference proteome</keyword>
<dbReference type="EMBL" id="JPRF03000001">
    <property type="protein sequence ID" value="OEV39773.1"/>
    <property type="molecule type" value="Genomic_DNA"/>
</dbReference>
<evidence type="ECO:0000313" key="3">
    <source>
        <dbReference type="Proteomes" id="UP000037395"/>
    </source>
</evidence>
<sequence length="106" mass="11302">MDTVTVLEPDTPTNVRLLGTDQEPVDPQDSVRLAHTAPADASGVCGPLTLCGRDTSDMTLAPHRTTIDGRPWPYWAACGMCRDADRSATPDTPEEDIAPEEDVAPG</sequence>
<name>A0A1E7NH39_KITAU</name>
<dbReference type="Proteomes" id="UP000037395">
    <property type="component" value="Unassembled WGS sequence"/>
</dbReference>
<dbReference type="AlphaFoldDB" id="A0A1E7NH39"/>
<proteinExistence type="predicted"/>
<feature type="compositionally biased region" description="Acidic residues" evidence="1">
    <location>
        <begin position="92"/>
        <end position="106"/>
    </location>
</feature>
<evidence type="ECO:0000256" key="1">
    <source>
        <dbReference type="SAM" id="MobiDB-lite"/>
    </source>
</evidence>
<evidence type="ECO:0000313" key="2">
    <source>
        <dbReference type="EMBL" id="OEV39773.1"/>
    </source>
</evidence>
<dbReference type="RefSeq" id="WP_030279596.1">
    <property type="nucleotide sequence ID" value="NZ_JBEZYM010000044.1"/>
</dbReference>
<gene>
    <name evidence="2" type="ORF">HS99_0003750</name>
</gene>
<reference evidence="2" key="1">
    <citation type="submission" date="2016-08" db="EMBL/GenBank/DDBJ databases">
        <title>Sequencing, Assembly and Comparative Genomics of S. aureofaciens ATCC 10762.</title>
        <authorList>
            <person name="Gradnigo J.S."/>
            <person name="Johnson N."/>
            <person name="Somerville G.A."/>
        </authorList>
    </citation>
    <scope>NUCLEOTIDE SEQUENCE [LARGE SCALE GENOMIC DNA]</scope>
    <source>
        <strain evidence="2">ATCC 10762</strain>
    </source>
</reference>
<feature type="region of interest" description="Disordered" evidence="1">
    <location>
        <begin position="1"/>
        <end position="27"/>
    </location>
</feature>
<accession>A0A1E7NH39</accession>
<comment type="caution">
    <text evidence="2">The sequence shown here is derived from an EMBL/GenBank/DDBJ whole genome shotgun (WGS) entry which is preliminary data.</text>
</comment>
<feature type="region of interest" description="Disordered" evidence="1">
    <location>
        <begin position="83"/>
        <end position="106"/>
    </location>
</feature>
<organism evidence="2 3">
    <name type="scientific">Kitasatospora aureofaciens</name>
    <name type="common">Streptomyces aureofaciens</name>
    <dbReference type="NCBI Taxonomy" id="1894"/>
    <lineage>
        <taxon>Bacteria</taxon>
        <taxon>Bacillati</taxon>
        <taxon>Actinomycetota</taxon>
        <taxon>Actinomycetes</taxon>
        <taxon>Kitasatosporales</taxon>
        <taxon>Streptomycetaceae</taxon>
        <taxon>Kitasatospora</taxon>
    </lineage>
</organism>
<protein>
    <submittedName>
        <fullName evidence="2">Uncharacterized protein</fullName>
    </submittedName>
</protein>
<dbReference type="OrthoDB" id="4317373at2"/>